<sequence length="185" mass="20824">MTKRCLIIIDLLNEYLDLWEADKADRLVLDTNRLVSAFRSLQLPVIWVRQEFRSDLSDAFLEMRDKRIAVTIQGTRGAMLHPGLDWQPSDATIVKKRYSAFFKTGLDELLAEFGVGELVLCGVNTHACIRVAAVDAYQRDFRVVLAEECIGSYDAEHARVSLDYMNGKIAKIATVSEIVEALGKT</sequence>
<organism evidence="3 4">
    <name type="scientific">Mesorhizobium robiniae</name>
    <dbReference type="NCBI Taxonomy" id="559315"/>
    <lineage>
        <taxon>Bacteria</taxon>
        <taxon>Pseudomonadati</taxon>
        <taxon>Pseudomonadota</taxon>
        <taxon>Alphaproteobacteria</taxon>
        <taxon>Hyphomicrobiales</taxon>
        <taxon>Phyllobacteriaceae</taxon>
        <taxon>Mesorhizobium</taxon>
    </lineage>
</organism>
<dbReference type="InterPro" id="IPR036380">
    <property type="entry name" value="Isochorismatase-like_sf"/>
</dbReference>
<dbReference type="RefSeq" id="WP_354492345.1">
    <property type="nucleotide sequence ID" value="NZ_JBEPMC010000006.1"/>
</dbReference>
<dbReference type="EMBL" id="JBEPMC010000006">
    <property type="protein sequence ID" value="MET3580633.1"/>
    <property type="molecule type" value="Genomic_DNA"/>
</dbReference>
<dbReference type="Pfam" id="PF00857">
    <property type="entry name" value="Isochorismatase"/>
    <property type="match status" value="1"/>
</dbReference>
<gene>
    <name evidence="3" type="ORF">ABID19_003672</name>
</gene>
<dbReference type="Gene3D" id="3.40.50.850">
    <property type="entry name" value="Isochorismatase-like"/>
    <property type="match status" value="1"/>
</dbReference>
<dbReference type="CDD" id="cd00431">
    <property type="entry name" value="cysteine_hydrolases"/>
    <property type="match status" value="1"/>
</dbReference>
<dbReference type="InterPro" id="IPR050272">
    <property type="entry name" value="Isochorismatase-like_hydrls"/>
</dbReference>
<evidence type="ECO:0000259" key="2">
    <source>
        <dbReference type="Pfam" id="PF00857"/>
    </source>
</evidence>
<evidence type="ECO:0000256" key="1">
    <source>
        <dbReference type="ARBA" id="ARBA00022801"/>
    </source>
</evidence>
<dbReference type="InterPro" id="IPR000868">
    <property type="entry name" value="Isochorismatase-like_dom"/>
</dbReference>
<accession>A0ABV2GQS1</accession>
<dbReference type="SUPFAM" id="SSF52499">
    <property type="entry name" value="Isochorismatase-like hydrolases"/>
    <property type="match status" value="1"/>
</dbReference>
<keyword evidence="1" id="KW-0378">Hydrolase</keyword>
<keyword evidence="4" id="KW-1185">Reference proteome</keyword>
<feature type="domain" description="Isochorismatase-like" evidence="2">
    <location>
        <begin position="5"/>
        <end position="175"/>
    </location>
</feature>
<proteinExistence type="predicted"/>
<dbReference type="PANTHER" id="PTHR43540">
    <property type="entry name" value="PEROXYUREIDOACRYLATE/UREIDOACRYLATE AMIDOHYDROLASE-RELATED"/>
    <property type="match status" value="1"/>
</dbReference>
<evidence type="ECO:0000313" key="3">
    <source>
        <dbReference type="EMBL" id="MET3580633.1"/>
    </source>
</evidence>
<reference evidence="3 4" key="1">
    <citation type="submission" date="2024-06" db="EMBL/GenBank/DDBJ databases">
        <title>Genomic Encyclopedia of Type Strains, Phase IV (KMG-IV): sequencing the most valuable type-strain genomes for metagenomic binning, comparative biology and taxonomic classification.</title>
        <authorList>
            <person name="Goeker M."/>
        </authorList>
    </citation>
    <scope>NUCLEOTIDE SEQUENCE [LARGE SCALE GENOMIC DNA]</scope>
    <source>
        <strain evidence="3 4">DSM 100022</strain>
    </source>
</reference>
<dbReference type="PANTHER" id="PTHR43540:SF6">
    <property type="entry name" value="ISOCHORISMATASE-LIKE DOMAIN-CONTAINING PROTEIN"/>
    <property type="match status" value="1"/>
</dbReference>
<evidence type="ECO:0000313" key="4">
    <source>
        <dbReference type="Proteomes" id="UP001549204"/>
    </source>
</evidence>
<comment type="caution">
    <text evidence="3">The sequence shown here is derived from an EMBL/GenBank/DDBJ whole genome shotgun (WGS) entry which is preliminary data.</text>
</comment>
<dbReference type="Proteomes" id="UP001549204">
    <property type="component" value="Unassembled WGS sequence"/>
</dbReference>
<protein>
    <submittedName>
        <fullName evidence="3">Nicotinamidase-related amidase</fullName>
    </submittedName>
</protein>
<name>A0ABV2GQS1_9HYPH</name>